<dbReference type="Gene3D" id="1.10.1370.30">
    <property type="match status" value="2"/>
</dbReference>
<accession>A0ABT2YAL7</accession>
<dbReference type="Pfam" id="PF01432">
    <property type="entry name" value="Peptidase_M3"/>
    <property type="match status" value="1"/>
</dbReference>
<evidence type="ECO:0000256" key="3">
    <source>
        <dbReference type="ARBA" id="ARBA00022801"/>
    </source>
</evidence>
<keyword evidence="1 6" id="KW-0645">Protease</keyword>
<organism evidence="8 9">
    <name type="scientific">Roseateles oligotrophus</name>
    <dbReference type="NCBI Taxonomy" id="1769250"/>
    <lineage>
        <taxon>Bacteria</taxon>
        <taxon>Pseudomonadati</taxon>
        <taxon>Pseudomonadota</taxon>
        <taxon>Betaproteobacteria</taxon>
        <taxon>Burkholderiales</taxon>
        <taxon>Sphaerotilaceae</taxon>
        <taxon>Roseateles</taxon>
    </lineage>
</organism>
<evidence type="ECO:0000313" key="9">
    <source>
        <dbReference type="Proteomes" id="UP001209701"/>
    </source>
</evidence>
<keyword evidence="2 6" id="KW-0479">Metal-binding</keyword>
<dbReference type="InterPro" id="IPR001567">
    <property type="entry name" value="Pept_M3A_M3B_dom"/>
</dbReference>
<keyword evidence="9" id="KW-1185">Reference proteome</keyword>
<evidence type="ECO:0000256" key="5">
    <source>
        <dbReference type="ARBA" id="ARBA00023049"/>
    </source>
</evidence>
<dbReference type="Proteomes" id="UP001209701">
    <property type="component" value="Unassembled WGS sequence"/>
</dbReference>
<dbReference type="PANTHER" id="PTHR11804:SF84">
    <property type="entry name" value="SACCHAROLYSIN"/>
    <property type="match status" value="1"/>
</dbReference>
<feature type="domain" description="Peptidase M3A/M3B catalytic" evidence="7">
    <location>
        <begin position="145"/>
        <end position="550"/>
    </location>
</feature>
<dbReference type="EMBL" id="JAJIRN010000002">
    <property type="protein sequence ID" value="MCV2367349.1"/>
    <property type="molecule type" value="Genomic_DNA"/>
</dbReference>
<dbReference type="SUPFAM" id="SSF55486">
    <property type="entry name" value="Metalloproteases ('zincins'), catalytic domain"/>
    <property type="match status" value="1"/>
</dbReference>
<comment type="caution">
    <text evidence="8">The sequence shown here is derived from an EMBL/GenBank/DDBJ whole genome shotgun (WGS) entry which is preliminary data.</text>
</comment>
<evidence type="ECO:0000313" key="8">
    <source>
        <dbReference type="EMBL" id="MCV2367349.1"/>
    </source>
</evidence>
<comment type="similarity">
    <text evidence="6">Belongs to the peptidase M3 family.</text>
</comment>
<evidence type="ECO:0000256" key="1">
    <source>
        <dbReference type="ARBA" id="ARBA00022670"/>
    </source>
</evidence>
<proteinExistence type="inferred from homology"/>
<gene>
    <name evidence="8" type="ORF">LNV07_04485</name>
</gene>
<dbReference type="InterPro" id="IPR045090">
    <property type="entry name" value="Pept_M3A_M3B"/>
</dbReference>
<evidence type="ECO:0000256" key="6">
    <source>
        <dbReference type="RuleBase" id="RU003435"/>
    </source>
</evidence>
<name>A0ABT2YAL7_9BURK</name>
<keyword evidence="4 6" id="KW-0862">Zinc</keyword>
<comment type="cofactor">
    <cofactor evidence="6">
        <name>Zn(2+)</name>
        <dbReference type="ChEBI" id="CHEBI:29105"/>
    </cofactor>
    <text evidence="6">Binds 1 zinc ion.</text>
</comment>
<protein>
    <submittedName>
        <fullName evidence="8">M3 family metallopeptidase</fullName>
    </submittedName>
</protein>
<evidence type="ECO:0000259" key="7">
    <source>
        <dbReference type="Pfam" id="PF01432"/>
    </source>
</evidence>
<dbReference type="PANTHER" id="PTHR11804">
    <property type="entry name" value="PROTEASE M3 THIMET OLIGOPEPTIDASE-RELATED"/>
    <property type="match status" value="1"/>
</dbReference>
<keyword evidence="3 6" id="KW-0378">Hydrolase</keyword>
<sequence>MQSARDFFHHLNLEYNRVHKTKEDLFWATYMATSADQAGFASAEGAYKDFISDPIKLSDTRAHIAQLQALPAAEQDASLLHGLKGWLALFEANIIDNDIARALMSDIIQAEATLFAKKRELQPRHLNQHGESEVATLSMLATNLATNPLEACRRSSFAAFQEIEHWVLANGFLDLVKLRNRFARALGFANYFELKLRKNERMTPEQLKAILDDFVARTDAAHARSLADLQASHGAEVLAPWNLRFRSSGDVVRRMDEYMPFGPALRRWVESFRRLGIQYRGATMQLDLLEREGKYQNGFCHGPIPSYVNEQGEWVPGQINFTAEAKPDQVGSGLRAINTLFHEGGHAAHFANVAQNSPCFSQEFAPTSMAYAETQSMFCDSLLGDADWLKRYAKNAAGEAMPDQLIRDRIASSQPMRAFDERSIAVVPYFEAALYALSDEEMTAEAVLALARATELRVLGVVSPRPLLAIPHLLNQESAASYQGYLLAHMAVYQTRAHFLREHGFLTDNVAIGPELAKHYWQPGNSIDHDATLRSLTGEGFSARYLAEACNQSVESCWEQAQACLAAAAARCYAESVPAALDAQIRIVHGDQLLADSSAGEEAMCARFEAWVGENYATATP</sequence>
<evidence type="ECO:0000256" key="2">
    <source>
        <dbReference type="ARBA" id="ARBA00022723"/>
    </source>
</evidence>
<keyword evidence="5 6" id="KW-0482">Metalloprotease</keyword>
<evidence type="ECO:0000256" key="4">
    <source>
        <dbReference type="ARBA" id="ARBA00022833"/>
    </source>
</evidence>
<reference evidence="8 9" key="1">
    <citation type="submission" date="2021-11" db="EMBL/GenBank/DDBJ databases">
        <authorList>
            <person name="Liang Q."/>
            <person name="Mou H."/>
            <person name="Liu Z."/>
        </authorList>
    </citation>
    <scope>NUCLEOTIDE SEQUENCE [LARGE SCALE GENOMIC DNA]</scope>
    <source>
        <strain evidence="8 9">CHU3</strain>
    </source>
</reference>
<dbReference type="RefSeq" id="WP_263569976.1">
    <property type="nucleotide sequence ID" value="NZ_JAJIRN010000002.1"/>
</dbReference>